<evidence type="ECO:0000313" key="5">
    <source>
        <dbReference type="Proteomes" id="UP000174145"/>
    </source>
</evidence>
<feature type="domain" description="SF3 helicase" evidence="3">
    <location>
        <begin position="512"/>
        <end position="675"/>
    </location>
</feature>
<dbReference type="OrthoDB" id="511at10239"/>
<name>W6JPM2_9POXV</name>
<dbReference type="EMBL" id="AP013055">
    <property type="protein sequence ID" value="BAO49524.1"/>
    <property type="molecule type" value="Genomic_DNA"/>
</dbReference>
<proteinExistence type="predicted"/>
<dbReference type="Pfam" id="PF08706">
    <property type="entry name" value="D5_N"/>
    <property type="match status" value="1"/>
</dbReference>
<dbReference type="SUPFAM" id="SSF52540">
    <property type="entry name" value="P-loop containing nucleoside triphosphate hydrolases"/>
    <property type="match status" value="1"/>
</dbReference>
<evidence type="ECO:0000256" key="1">
    <source>
        <dbReference type="ARBA" id="ARBA00022741"/>
    </source>
</evidence>
<dbReference type="RefSeq" id="YP_009001637.1">
    <property type="nucleotide sequence ID" value="NC_023426.1"/>
</dbReference>
<reference evidence="4 5" key="1">
    <citation type="journal article" date="2014" name="Virology">
        <title>The complete genome sequence of the Alphaentomopoxvirus Anomala cuprea entomopoxvirus, including its terminal hairpin loop sequences, suggests a potentially unique mode of apoptosis inhibition and mode of DNA replication.</title>
        <authorList>
            <person name="Mitsuhashi W."/>
            <person name="Miyamoto K."/>
            <person name="Wada S."/>
        </authorList>
    </citation>
    <scope>NUCLEOTIDE SEQUENCE [LARGE SCALE GENOMIC DNA]</scope>
    <source>
        <strain evidence="4">CV6M</strain>
    </source>
</reference>
<dbReference type="GO" id="GO:0005524">
    <property type="term" value="F:ATP binding"/>
    <property type="evidence" value="ECO:0007669"/>
    <property type="project" value="UniProtKB-KW"/>
</dbReference>
<keyword evidence="5" id="KW-1185">Reference proteome</keyword>
<dbReference type="Gene3D" id="3.40.50.300">
    <property type="entry name" value="P-loop containing nucleotide triphosphate hydrolases"/>
    <property type="match status" value="1"/>
</dbReference>
<dbReference type="PROSITE" id="PS51206">
    <property type="entry name" value="SF3_HELICASE_1"/>
    <property type="match status" value="1"/>
</dbReference>
<organism evidence="4 5">
    <name type="scientific">Alphaentomopoxvirus acuprea</name>
    <dbReference type="NCBI Taxonomy" id="62099"/>
    <lineage>
        <taxon>Viruses</taxon>
        <taxon>Varidnaviria</taxon>
        <taxon>Bamfordvirae</taxon>
        <taxon>Nucleocytoviricota</taxon>
        <taxon>Pokkesviricetes</taxon>
        <taxon>Chitovirales</taxon>
        <taxon>Poxviridae</taxon>
        <taxon>Entomopoxvirinae</taxon>
        <taxon>Alphaentomopoxvirus</taxon>
    </lineage>
</organism>
<dbReference type="InterPro" id="IPR014818">
    <property type="entry name" value="Phage/plasmid_primase_P4_C"/>
</dbReference>
<dbReference type="InterPro" id="IPR014015">
    <property type="entry name" value="Helicase_SF3_DNA-vir"/>
</dbReference>
<keyword evidence="1" id="KW-0547">Nucleotide-binding</keyword>
<evidence type="ECO:0000313" key="4">
    <source>
        <dbReference type="EMBL" id="BAO49524.1"/>
    </source>
</evidence>
<evidence type="ECO:0000259" key="3">
    <source>
        <dbReference type="PROSITE" id="PS51206"/>
    </source>
</evidence>
<keyword evidence="2" id="KW-0067">ATP-binding</keyword>
<accession>W6JPM2</accession>
<evidence type="ECO:0000256" key="2">
    <source>
        <dbReference type="ARBA" id="ARBA00022840"/>
    </source>
</evidence>
<sequence length="843" mass="100252">MLKNSIYLQSGLCVSKEDKYNLVVNNIETSNVFSIGLDELLNKIKDVIDNEDNPLPEYHEFILEDINDYFKLFIDIDIDKKFNQTYVYKSIIEFKEELINYFESCFLQYNIQYIDIDETKFELHNYIHDNIYFTISNNPNKISIHVFFDNIYVNENSFLSLKNNIKILKNNSNSILIKNIDINPFRKNTQLRFIYSRKSDSIYYHKIYENDINTIDDLKHYLFTYVDESLPHIKLLANSITNKYDNHNNLDKIYPHMVQFKGQNFLSSLEKFLSDNKIYLADEDRNIIKKLKCIKLGYTMDLNLDMLYKCYCLKKDKHKHNHYLLFNAEYILLLKRGKINSCLPKIFTYPRLTSYEISKFIVSLDIIKKINNDIYVFWDNKKWSKLDDENIYAGLALILCEHFDDVLLLNDRDYIANRYFKEAKNTIKSHLSLGYNDLCNNPYIIQFRNGVYDIINSKFYKGNDAKKYIKLSYINIDYKDENDMSESELQSFTKNYNDLKNIINLIIPVDHKLRHVFEANLSSILLAYYKQVITIFYGDTNSGKSTIKELIRSLLSTMFIEIPIDNYTYEVHKDSKKKIGPDAWLGKVDDKLVSFASEADYNETFKLSLIKRMTEPYILARDLRNNKCDQLNTLTQFIDMNHKPKFDGIDTAIFKRIAIININTTYFVDENLDEFIIERASNNRKIIKRDNMLWNRIINKDFTLPLFYLLRCWVLKYHMANINLLSTPELIYNNDEKDNTTSNDDTITLTKFCSGWGLKKQDIRANARDYYDEEIIDISTGTYKIPIPFLRLRNEKSQYIDVKGHTPVLVVLDHVYYRHPVRENCQWYKYKYSEIWDRLSEVI</sequence>
<dbReference type="Proteomes" id="UP000174145">
    <property type="component" value="Segment"/>
</dbReference>
<dbReference type="KEGG" id="vg:18263593"/>
<dbReference type="InterPro" id="IPR027417">
    <property type="entry name" value="P-loop_NTPase"/>
</dbReference>
<dbReference type="GeneID" id="18263593"/>
<protein>
    <submittedName>
        <fullName evidence="4">Putative NTPase</fullName>
    </submittedName>
</protein>